<name>A0AAU0MXV0_9GAMM</name>
<dbReference type="PANTHER" id="PTHR30250:SF26">
    <property type="entry name" value="PSMA PROTEIN"/>
    <property type="match status" value="1"/>
</dbReference>
<feature type="transmembrane region" description="Helical" evidence="6">
    <location>
        <begin position="422"/>
        <end position="441"/>
    </location>
</feature>
<dbReference type="GO" id="GO:0005886">
    <property type="term" value="C:plasma membrane"/>
    <property type="evidence" value="ECO:0007669"/>
    <property type="project" value="UniProtKB-SubCell"/>
</dbReference>
<feature type="transmembrane region" description="Helical" evidence="6">
    <location>
        <begin position="21"/>
        <end position="44"/>
    </location>
</feature>
<keyword evidence="5 6" id="KW-0472">Membrane</keyword>
<evidence type="ECO:0000256" key="5">
    <source>
        <dbReference type="ARBA" id="ARBA00023136"/>
    </source>
</evidence>
<dbReference type="EMBL" id="CP137555">
    <property type="protein sequence ID" value="WOX05440.1"/>
    <property type="molecule type" value="Genomic_DNA"/>
</dbReference>
<dbReference type="AlphaFoldDB" id="A0AAU0MXV0"/>
<feature type="transmembrane region" description="Helical" evidence="6">
    <location>
        <begin position="177"/>
        <end position="194"/>
    </location>
</feature>
<feature type="transmembrane region" description="Helical" evidence="6">
    <location>
        <begin position="322"/>
        <end position="349"/>
    </location>
</feature>
<evidence type="ECO:0000256" key="1">
    <source>
        <dbReference type="ARBA" id="ARBA00004651"/>
    </source>
</evidence>
<dbReference type="RefSeq" id="WP_318953912.1">
    <property type="nucleotide sequence ID" value="NZ_CP137555.1"/>
</dbReference>
<dbReference type="PANTHER" id="PTHR30250">
    <property type="entry name" value="PST FAMILY PREDICTED COLANIC ACID TRANSPORTER"/>
    <property type="match status" value="1"/>
</dbReference>
<sequence>MKHSATKELVVSEQRATRGRNLRLSLATSLVARMSGVLLQVITLPIAASSLGAADFTIYAMLGAFLAAMALSNLGMGQATTLRMAEAIGAGDNARAHDTLRVSLIIVGGIAFALALAAVGLILFTPIMTMVFANQLNGSVAPNDAALFACAVFFVTQVVSVFEAAQLAQQRQYRLNLAMAVGTLLAAASVFWVSNHNPSVLSILIAVHLPVTVARIYNAIVVWVQFCSKYTSSAGPVKIRAGAIFKDGLHFVSGTTVSNFLTHHLSILIVGAFCESIVAASFAAVMNSVLLATVVFNHIMAPLRGALPEAKARGDGLWIRRVFINVTMMNSLVGFAIAFLFFIFGTAIFQYWYGGSVVPWPELTRGAGVYILVLTLEITFFGFVTALGYLRFASICMLAKGVAVSGVVFILSSNVIVHGLMWVISAISFFISMLPLAVFSWRLMRPECAWENSWMGISRGAK</sequence>
<feature type="transmembrane region" description="Helical" evidence="6">
    <location>
        <begin position="369"/>
        <end position="390"/>
    </location>
</feature>
<keyword evidence="3 6" id="KW-0812">Transmembrane</keyword>
<comment type="subcellular location">
    <subcellularLocation>
        <location evidence="1">Cell membrane</location>
        <topology evidence="1">Multi-pass membrane protein</topology>
    </subcellularLocation>
</comment>
<evidence type="ECO:0000256" key="2">
    <source>
        <dbReference type="ARBA" id="ARBA00022475"/>
    </source>
</evidence>
<keyword evidence="2" id="KW-1003">Cell membrane</keyword>
<gene>
    <name evidence="7" type="ORF">R5R33_17130</name>
</gene>
<proteinExistence type="predicted"/>
<keyword evidence="8" id="KW-1185">Reference proteome</keyword>
<feature type="transmembrane region" description="Helical" evidence="6">
    <location>
        <begin position="277"/>
        <end position="301"/>
    </location>
</feature>
<dbReference type="InterPro" id="IPR050833">
    <property type="entry name" value="Poly_Biosynth_Transport"/>
</dbReference>
<feature type="transmembrane region" description="Helical" evidence="6">
    <location>
        <begin position="145"/>
        <end position="165"/>
    </location>
</feature>
<organism evidence="7 8">
    <name type="scientific">Microbulbifer pacificus</name>
    <dbReference type="NCBI Taxonomy" id="407164"/>
    <lineage>
        <taxon>Bacteria</taxon>
        <taxon>Pseudomonadati</taxon>
        <taxon>Pseudomonadota</taxon>
        <taxon>Gammaproteobacteria</taxon>
        <taxon>Cellvibrionales</taxon>
        <taxon>Microbulbiferaceae</taxon>
        <taxon>Microbulbifer</taxon>
    </lineage>
</organism>
<reference evidence="7 8" key="1">
    <citation type="submission" date="2023-10" db="EMBL/GenBank/DDBJ databases">
        <title>Description of Microbulbifer bruguierae sp. nov., isolated from the sediments of mangrove plant Bruguiera sexangula and comparative genomic analyses of the genus Microbulbifer.</title>
        <authorList>
            <person name="Long M."/>
        </authorList>
    </citation>
    <scope>NUCLEOTIDE SEQUENCE [LARGE SCALE GENOMIC DNA]</scope>
    <source>
        <strain evidence="7 8">SPO729</strain>
    </source>
</reference>
<evidence type="ECO:0000313" key="8">
    <source>
        <dbReference type="Proteomes" id="UP001302477"/>
    </source>
</evidence>
<feature type="transmembrane region" description="Helical" evidence="6">
    <location>
        <begin position="397"/>
        <end position="416"/>
    </location>
</feature>
<evidence type="ECO:0000313" key="7">
    <source>
        <dbReference type="EMBL" id="WOX05440.1"/>
    </source>
</evidence>
<evidence type="ECO:0000256" key="6">
    <source>
        <dbReference type="SAM" id="Phobius"/>
    </source>
</evidence>
<feature type="transmembrane region" description="Helical" evidence="6">
    <location>
        <begin position="200"/>
        <end position="227"/>
    </location>
</feature>
<evidence type="ECO:0000256" key="3">
    <source>
        <dbReference type="ARBA" id="ARBA00022692"/>
    </source>
</evidence>
<evidence type="ECO:0000256" key="4">
    <source>
        <dbReference type="ARBA" id="ARBA00022989"/>
    </source>
</evidence>
<feature type="transmembrane region" description="Helical" evidence="6">
    <location>
        <begin position="56"/>
        <end position="74"/>
    </location>
</feature>
<evidence type="ECO:0008006" key="9">
    <source>
        <dbReference type="Google" id="ProtNLM"/>
    </source>
</evidence>
<protein>
    <recommendedName>
        <fullName evidence="9">Membrane protein involved in the export of O-antigen and teichoic acid</fullName>
    </recommendedName>
</protein>
<accession>A0AAU0MXV0</accession>
<feature type="transmembrane region" description="Helical" evidence="6">
    <location>
        <begin position="248"/>
        <end position="271"/>
    </location>
</feature>
<keyword evidence="4 6" id="KW-1133">Transmembrane helix</keyword>
<dbReference type="KEGG" id="mpaf:R5R33_17130"/>
<dbReference type="Proteomes" id="UP001302477">
    <property type="component" value="Chromosome"/>
</dbReference>
<feature type="transmembrane region" description="Helical" evidence="6">
    <location>
        <begin position="104"/>
        <end position="133"/>
    </location>
</feature>